<keyword evidence="1 4" id="KW-0732">Signal</keyword>
<evidence type="ECO:0000313" key="6">
    <source>
        <dbReference type="EMBL" id="WNY51128.1"/>
    </source>
</evidence>
<feature type="coiled-coil region" evidence="2">
    <location>
        <begin position="27"/>
        <end position="96"/>
    </location>
</feature>
<feature type="domain" description="Peptidase C51" evidence="5">
    <location>
        <begin position="306"/>
        <end position="430"/>
    </location>
</feature>
<dbReference type="RefSeq" id="WP_248051149.1">
    <property type="nucleotide sequence ID" value="NZ_CP118735.1"/>
</dbReference>
<proteinExistence type="predicted"/>
<evidence type="ECO:0000256" key="3">
    <source>
        <dbReference type="SAM" id="MobiDB-lite"/>
    </source>
</evidence>
<dbReference type="SUPFAM" id="SSF54001">
    <property type="entry name" value="Cysteine proteinases"/>
    <property type="match status" value="1"/>
</dbReference>
<dbReference type="PROSITE" id="PS50911">
    <property type="entry name" value="CHAP"/>
    <property type="match status" value="1"/>
</dbReference>
<keyword evidence="2" id="KW-0175">Coiled coil</keyword>
<dbReference type="Pfam" id="PF05257">
    <property type="entry name" value="CHAP"/>
    <property type="match status" value="1"/>
</dbReference>
<evidence type="ECO:0000256" key="2">
    <source>
        <dbReference type="SAM" id="Coils"/>
    </source>
</evidence>
<dbReference type="NCBIfam" id="NF046104">
    <property type="entry name" value="PptglHdxlasePcsB"/>
    <property type="match status" value="1"/>
</dbReference>
<feature type="region of interest" description="Disordered" evidence="3">
    <location>
        <begin position="291"/>
        <end position="314"/>
    </location>
</feature>
<dbReference type="PRINTS" id="PR01852">
    <property type="entry name" value="SIBAPROTEIN"/>
</dbReference>
<dbReference type="InterPro" id="IPR038765">
    <property type="entry name" value="Papain-like_cys_pep_sf"/>
</dbReference>
<reference evidence="6" key="1">
    <citation type="submission" date="2023-02" db="EMBL/GenBank/DDBJ databases">
        <title>Streptococcus sp. Genome Sequencing and Assembly.</title>
        <authorList>
            <person name="Shore S.M."/>
            <person name="Nicholson T.L."/>
        </authorList>
    </citation>
    <scope>NUCLEOTIDE SEQUENCE</scope>
    <source>
        <strain evidence="6">29887</strain>
    </source>
</reference>
<dbReference type="InterPro" id="IPR007921">
    <property type="entry name" value="CHAP_dom"/>
</dbReference>
<feature type="region of interest" description="Disordered" evidence="3">
    <location>
        <begin position="266"/>
        <end position="285"/>
    </location>
</feature>
<dbReference type="Pfam" id="PF24568">
    <property type="entry name" value="CC_PcsB"/>
    <property type="match status" value="1"/>
</dbReference>
<dbReference type="AlphaFoldDB" id="A0AA96VN81"/>
<dbReference type="InterPro" id="IPR057309">
    <property type="entry name" value="PcsB_CC"/>
</dbReference>
<evidence type="ECO:0000259" key="5">
    <source>
        <dbReference type="PROSITE" id="PS50911"/>
    </source>
</evidence>
<organism evidence="6">
    <name type="scientific">Streptococcus iners</name>
    <dbReference type="NCBI Taxonomy" id="3028084"/>
    <lineage>
        <taxon>Bacteria</taxon>
        <taxon>Bacillati</taxon>
        <taxon>Bacillota</taxon>
        <taxon>Bacilli</taxon>
        <taxon>Lactobacillales</taxon>
        <taxon>Streptococcaceae</taxon>
        <taxon>Streptococcus</taxon>
    </lineage>
</organism>
<dbReference type="Gene3D" id="3.90.1720.10">
    <property type="entry name" value="endopeptidase domain like (from Nostoc punctiforme)"/>
    <property type="match status" value="1"/>
</dbReference>
<feature type="chain" id="PRO_5041658277" evidence="4">
    <location>
        <begin position="24"/>
        <end position="433"/>
    </location>
</feature>
<gene>
    <name evidence="6" type="ORF">PW252_00180</name>
</gene>
<evidence type="ECO:0000256" key="1">
    <source>
        <dbReference type="ARBA" id="ARBA00022729"/>
    </source>
</evidence>
<name>A0AA96VN81_9STRE</name>
<evidence type="ECO:0000256" key="4">
    <source>
        <dbReference type="SAM" id="SignalP"/>
    </source>
</evidence>
<dbReference type="KEGG" id="sins:PW252_00180"/>
<feature type="coiled-coil region" evidence="2">
    <location>
        <begin position="172"/>
        <end position="244"/>
    </location>
</feature>
<dbReference type="Gene3D" id="6.10.250.3150">
    <property type="match status" value="1"/>
</dbReference>
<protein>
    <submittedName>
        <fullName evidence="6">CHAP domain-containing protein</fullName>
    </submittedName>
</protein>
<dbReference type="InterPro" id="IPR058088">
    <property type="entry name" value="PcsB"/>
</dbReference>
<sequence length="433" mass="45807">MKKKILATLLLSTVVLTSLNDVAVIVANDIDSQIAAKNQQINELAAQQADAQQQVDVIQGQVDEIVAEQAKLTEENTRLEAESQALAADIERLSADIVSRDGALKEQARSAQTDASASSYINTILDSKSIVDAVSRVNAMREIVAANNRMLEQQKTDKEVIVEKQKANQEAINTLAANRQKLEDDAQVLQVRQAELQVAQLNLAAQKATAEDEKNSLLEQKAAAEEAARQAAARQAEYEAQQRALAAQQAASVAAPVAAASAATENAEVSEGATEPAQTAVAETAQTVAASQPVATQTVSTPAVSSSTGSGSSAAARNATFDASSYPVGECTWGVKSQLSWVGPYWGDAKHWLASAAAEGFRTGSTPQVGAIAVWTGGYYGHVAVVTAVESSTSIQVVESNYMGRRYIGNHRGGYFNPTTTSEGAVYYIYPPY</sequence>
<dbReference type="InterPro" id="IPR009148">
    <property type="entry name" value="PcsB-like"/>
</dbReference>
<feature type="signal peptide" evidence="4">
    <location>
        <begin position="1"/>
        <end position="23"/>
    </location>
</feature>
<accession>A0AA96VN81</accession>
<dbReference type="EMBL" id="CP118735">
    <property type="protein sequence ID" value="WNY51128.1"/>
    <property type="molecule type" value="Genomic_DNA"/>
</dbReference>